<sequence length="231" mass="24923">MKPTLHRVRLDAVPARPWRNGGGLTRELLVWPPPAAGAGTDADTTTGTAADARPDPLTIHDSGPDHARWQLRLSVADITRDGPFSSFPGITRHFAVLEGAGVRLHWPDRQTLLTPQDAPLCFDGADAPDAQLPAGPTRDLNLMVRGHAPCHGADALARSGLRRARTGPLPAAARWRACYSHGGATLQLGEVPLILAAGELLWSLDDPRPWRLSHPAAATFWLWATPEETDR</sequence>
<dbReference type="Proteomes" id="UP001368500">
    <property type="component" value="Unassembled WGS sequence"/>
</dbReference>
<dbReference type="SUPFAM" id="SSF51182">
    <property type="entry name" value="RmlC-like cupins"/>
    <property type="match status" value="2"/>
</dbReference>
<reference evidence="2 3" key="1">
    <citation type="submission" date="2024-04" db="EMBL/GenBank/DDBJ databases">
        <title>Novel species of the genus Ideonella isolated from streams.</title>
        <authorList>
            <person name="Lu H."/>
        </authorList>
    </citation>
    <scope>NUCLEOTIDE SEQUENCE [LARGE SCALE GENOMIC DNA]</scope>
    <source>
        <strain evidence="2 3">BYS139W</strain>
    </source>
</reference>
<dbReference type="Gene3D" id="2.60.120.10">
    <property type="entry name" value="Jelly Rolls"/>
    <property type="match status" value="1"/>
</dbReference>
<keyword evidence="3" id="KW-1185">Reference proteome</keyword>
<feature type="region of interest" description="Disordered" evidence="1">
    <location>
        <begin position="32"/>
        <end position="64"/>
    </location>
</feature>
<feature type="compositionally biased region" description="Low complexity" evidence="1">
    <location>
        <begin position="36"/>
        <end position="51"/>
    </location>
</feature>
<organism evidence="2 3">
    <name type="scientific">Pseudaquabacterium rugosum</name>
    <dbReference type="NCBI Taxonomy" id="2984194"/>
    <lineage>
        <taxon>Bacteria</taxon>
        <taxon>Pseudomonadati</taxon>
        <taxon>Pseudomonadota</taxon>
        <taxon>Betaproteobacteria</taxon>
        <taxon>Burkholderiales</taxon>
        <taxon>Sphaerotilaceae</taxon>
        <taxon>Pseudaquabacterium</taxon>
    </lineage>
</organism>
<dbReference type="PANTHER" id="PTHR37943:SF1">
    <property type="entry name" value="PROTEIN VES"/>
    <property type="match status" value="1"/>
</dbReference>
<name>A0ABU9BFK0_9BURK</name>
<dbReference type="PANTHER" id="PTHR37943">
    <property type="entry name" value="PROTEIN VES"/>
    <property type="match status" value="1"/>
</dbReference>
<dbReference type="EMBL" id="JBBUTF010000026">
    <property type="protein sequence ID" value="MEK8028581.1"/>
    <property type="molecule type" value="Genomic_DNA"/>
</dbReference>
<dbReference type="Pfam" id="PF05962">
    <property type="entry name" value="HutD"/>
    <property type="match status" value="1"/>
</dbReference>
<evidence type="ECO:0000256" key="1">
    <source>
        <dbReference type="SAM" id="MobiDB-lite"/>
    </source>
</evidence>
<dbReference type="RefSeq" id="WP_341376367.1">
    <property type="nucleotide sequence ID" value="NZ_JBBUTF010000026.1"/>
</dbReference>
<accession>A0ABU9BFK0</accession>
<dbReference type="InterPro" id="IPR010282">
    <property type="entry name" value="Uncharacterised_HutD/Ves"/>
</dbReference>
<evidence type="ECO:0000313" key="2">
    <source>
        <dbReference type="EMBL" id="MEK8028581.1"/>
    </source>
</evidence>
<comment type="caution">
    <text evidence="2">The sequence shown here is derived from an EMBL/GenBank/DDBJ whole genome shotgun (WGS) entry which is preliminary data.</text>
</comment>
<dbReference type="InterPro" id="IPR014710">
    <property type="entry name" value="RmlC-like_jellyroll"/>
</dbReference>
<evidence type="ECO:0000313" key="3">
    <source>
        <dbReference type="Proteomes" id="UP001368500"/>
    </source>
</evidence>
<dbReference type="InterPro" id="IPR011051">
    <property type="entry name" value="RmlC_Cupin_sf"/>
</dbReference>
<gene>
    <name evidence="2" type="ORF">AACH11_21695</name>
</gene>
<protein>
    <submittedName>
        <fullName evidence="2">HutD family protein</fullName>
    </submittedName>
</protein>
<proteinExistence type="predicted"/>
<dbReference type="CDD" id="cd20293">
    <property type="entry name" value="cupin_HutD_N"/>
    <property type="match status" value="1"/>
</dbReference>